<keyword evidence="1" id="KW-0808">Transferase</keyword>
<comment type="caution">
    <text evidence="4">The sequence shown here is derived from an EMBL/GenBank/DDBJ whole genome shotgun (WGS) entry which is preliminary data.</text>
</comment>
<dbReference type="PANTHER" id="PTHR43877">
    <property type="entry name" value="AMINOALKYLPHOSPHONATE N-ACETYLTRANSFERASE-RELATED-RELATED"/>
    <property type="match status" value="1"/>
</dbReference>
<organism evidence="4 5">
    <name type="scientific">Paracidovorax wautersii</name>
    <dbReference type="NCBI Taxonomy" id="1177982"/>
    <lineage>
        <taxon>Bacteria</taxon>
        <taxon>Pseudomonadati</taxon>
        <taxon>Pseudomonadota</taxon>
        <taxon>Betaproteobacteria</taxon>
        <taxon>Burkholderiales</taxon>
        <taxon>Comamonadaceae</taxon>
        <taxon>Paracidovorax</taxon>
    </lineage>
</organism>
<keyword evidence="2" id="KW-0012">Acyltransferase</keyword>
<dbReference type="Gene3D" id="3.40.630.30">
    <property type="match status" value="1"/>
</dbReference>
<name>A0ABU1I9L4_9BURK</name>
<dbReference type="InterPro" id="IPR016181">
    <property type="entry name" value="Acyl_CoA_acyltransferase"/>
</dbReference>
<evidence type="ECO:0000256" key="2">
    <source>
        <dbReference type="ARBA" id="ARBA00023315"/>
    </source>
</evidence>
<gene>
    <name evidence="4" type="ORF">QE399_000807</name>
</gene>
<reference evidence="4 5" key="1">
    <citation type="submission" date="2023-08" db="EMBL/GenBank/DDBJ databases">
        <title>Functional and genomic diversity of the sorghum phyllosphere microbiome.</title>
        <authorList>
            <person name="Shade A."/>
        </authorList>
    </citation>
    <scope>NUCLEOTIDE SEQUENCE [LARGE SCALE GENOMIC DNA]</scope>
    <source>
        <strain evidence="4 5">SORGH_AS_0335</strain>
    </source>
</reference>
<protein>
    <submittedName>
        <fullName evidence="4">GNAT superfamily N-acetyltransferase</fullName>
    </submittedName>
</protein>
<keyword evidence="5" id="KW-1185">Reference proteome</keyword>
<dbReference type="PROSITE" id="PS51186">
    <property type="entry name" value="GNAT"/>
    <property type="match status" value="1"/>
</dbReference>
<evidence type="ECO:0000313" key="5">
    <source>
        <dbReference type="Proteomes" id="UP001267710"/>
    </source>
</evidence>
<evidence type="ECO:0000259" key="3">
    <source>
        <dbReference type="PROSITE" id="PS51186"/>
    </source>
</evidence>
<evidence type="ECO:0000256" key="1">
    <source>
        <dbReference type="ARBA" id="ARBA00022679"/>
    </source>
</evidence>
<feature type="domain" description="N-acetyltransferase" evidence="3">
    <location>
        <begin position="5"/>
        <end position="163"/>
    </location>
</feature>
<dbReference type="Pfam" id="PF00583">
    <property type="entry name" value="Acetyltransf_1"/>
    <property type="match status" value="1"/>
</dbReference>
<dbReference type="CDD" id="cd04301">
    <property type="entry name" value="NAT_SF"/>
    <property type="match status" value="1"/>
</dbReference>
<evidence type="ECO:0000313" key="4">
    <source>
        <dbReference type="EMBL" id="MDR6213118.1"/>
    </source>
</evidence>
<sequence length="170" mass="18279">MDSTLHIRDAQPSDAAALAGLLGGMGWFTVYADSTPAQAEERLRALIQSAAGGQHGLLLVAEDGAQPRLLGYCAVHWLPVAIQLGWEAYVSELFVAESARGTGAGSALLDAAVQAARERQCVRIWLINNRERPSYARGFYPRHGWTEQAEMARFVLPLAAPPQPSGDSLP</sequence>
<dbReference type="Proteomes" id="UP001267710">
    <property type="component" value="Unassembled WGS sequence"/>
</dbReference>
<accession>A0ABU1I9L4</accession>
<dbReference type="InterPro" id="IPR000182">
    <property type="entry name" value="GNAT_dom"/>
</dbReference>
<dbReference type="EMBL" id="JAVIZX010000001">
    <property type="protein sequence ID" value="MDR6213118.1"/>
    <property type="molecule type" value="Genomic_DNA"/>
</dbReference>
<dbReference type="InterPro" id="IPR050832">
    <property type="entry name" value="Bact_Acetyltransf"/>
</dbReference>
<dbReference type="SUPFAM" id="SSF55729">
    <property type="entry name" value="Acyl-CoA N-acyltransferases (Nat)"/>
    <property type="match status" value="1"/>
</dbReference>
<proteinExistence type="predicted"/>
<dbReference type="RefSeq" id="WP_309826390.1">
    <property type="nucleotide sequence ID" value="NZ_JAVIZX010000001.1"/>
</dbReference>